<keyword evidence="5" id="KW-1185">Reference proteome</keyword>
<keyword evidence="2" id="KW-0175">Coiled coil</keyword>
<feature type="coiled-coil region" evidence="2">
    <location>
        <begin position="439"/>
        <end position="477"/>
    </location>
</feature>
<dbReference type="PANTHER" id="PTHR22767">
    <property type="entry name" value="N-TERMINAL ACETYLTRANSFERASE-RELATED"/>
    <property type="match status" value="1"/>
</dbReference>
<sequence>MYGDNSSMLIQEGTGASRKLGPIYDALEHKQYKLAYKLAKQATQKYPKHLGLRALYAVTLERLGKVDPEGLEVGRLVLREMRNTGGPGGKTGGENGSGLDEGVVNTLTIVFKAARRLDELQSTMEVIASEAKGPESVGAHRSLFNACARTFSFLKMQQCAMKLFKKTQDETYLFWAVTSAYLQHNSGGGAAHVLALAETVCRKAVEGAGGMGGVGACGPDAVLIYVEVLFAQGKTAEAMRALREAREKGAKTRLMGSQANMLECALCLGEGDAAGAARLLEEHVKQNPEDWHAFRVLAMLLVAGPGECGDECGGSHLPQTMDAVVSVNPLDKAERMAADMGRGGDLAALRQGGVERMERVMEEAFPAPGDEGEGKRRARARHLIGLDLHARLRPLSRHPDGPPAGNGGPASKVLSFWRDCGSNISFASDVADHLDLFTEEEAEEARGQLSREFEAMLAELEKELGEAEGENNVSSRTKKAFCKALSALEVNFALCRSRPAANAAEESIGLFRRCVDLYRGYDERENTIADPLVSLIASQVYWRGRPAFASDPCRRMHTLLNVLVVLSSGVDLSPYNSEMLLSLSLLFGHLGASELCSDLFWKLDVKYVQLETIGAHVLLPCLLASGNEREASKFCDRHQAFHLDHNRNAGDTFAMTFAQGTFLESVDFNGLRSRLRDSATRFAVAAERAATRVLAKGAQGLSQAAQVAQVERRELDEVLSEGLGGDVLLDEAEAGSGGLHFNQDLSVRPEWFRPVAEGAAGPAGVLRWWDDLEAEDSNQGRQGAAFWWSKPNACNSLGEERASEYRQGYRRGAAYRCELARCLEAALGGEGCGGGAALRAGVERAARSLGLDLSSGPGALDASLVGPGETARKLQVMQLAALAVTANLLDCASGAGGGQALEQGLSALERNVDYAVDQLFASDVKGGLLPDPSLCFFGGKGVVAVSTYVREVVAFHSLVYARWSDLAGELKKRQRKEKRKQAKGGGGSEPPPPSSASPDPKRVRDVVERFRDRHAVLGARLEPLCAQHDAKSLASAWLDSFRQSGELSCEGLSRQELGDLGKYEDVLCGVAEGQVGTLKVALDRMAKFLGLLK</sequence>
<dbReference type="AlphaFoldDB" id="A0AAX4PBY5"/>
<dbReference type="Gene3D" id="1.25.40.1040">
    <property type="match status" value="1"/>
</dbReference>
<dbReference type="Pfam" id="PF09797">
    <property type="entry name" value="NatB_MDM20"/>
    <property type="match status" value="1"/>
</dbReference>
<evidence type="ECO:0000256" key="2">
    <source>
        <dbReference type="SAM" id="Coils"/>
    </source>
</evidence>
<dbReference type="PANTHER" id="PTHR22767:SF3">
    <property type="entry name" value="N-ALPHA-ACETYLTRANSFERASE 25, NATB AUXILIARY SUBUNIT"/>
    <property type="match status" value="1"/>
</dbReference>
<dbReference type="EMBL" id="CP151508">
    <property type="protein sequence ID" value="WZN63581.1"/>
    <property type="molecule type" value="Genomic_DNA"/>
</dbReference>
<evidence type="ECO:0000256" key="3">
    <source>
        <dbReference type="SAM" id="MobiDB-lite"/>
    </source>
</evidence>
<evidence type="ECO:0000256" key="1">
    <source>
        <dbReference type="ARBA" id="ARBA00006298"/>
    </source>
</evidence>
<gene>
    <name evidence="4" type="ORF">HKI87_08g51300</name>
</gene>
<evidence type="ECO:0000313" key="4">
    <source>
        <dbReference type="EMBL" id="WZN63581.1"/>
    </source>
</evidence>
<dbReference type="SUPFAM" id="SSF48452">
    <property type="entry name" value="TPR-like"/>
    <property type="match status" value="1"/>
</dbReference>
<dbReference type="InterPro" id="IPR019183">
    <property type="entry name" value="NAA25_NatB_aux_su"/>
</dbReference>
<dbReference type="GO" id="GO:0031416">
    <property type="term" value="C:NatB complex"/>
    <property type="evidence" value="ECO:0007669"/>
    <property type="project" value="TreeGrafter"/>
</dbReference>
<evidence type="ECO:0000313" key="5">
    <source>
        <dbReference type="Proteomes" id="UP001472866"/>
    </source>
</evidence>
<feature type="region of interest" description="Disordered" evidence="3">
    <location>
        <begin position="972"/>
        <end position="1003"/>
    </location>
</feature>
<protein>
    <submittedName>
        <fullName evidence="4">N-alpha-acetyltransferase</fullName>
    </submittedName>
</protein>
<name>A0AAX4PBY5_9CHLO</name>
<reference evidence="4 5" key="1">
    <citation type="submission" date="2024-03" db="EMBL/GenBank/DDBJ databases">
        <title>Complete genome sequence of the green alga Chloropicon roscoffensis RCC1871.</title>
        <authorList>
            <person name="Lemieux C."/>
            <person name="Pombert J.-F."/>
            <person name="Otis C."/>
            <person name="Turmel M."/>
        </authorList>
    </citation>
    <scope>NUCLEOTIDE SEQUENCE [LARGE SCALE GENOMIC DNA]</scope>
    <source>
        <strain evidence="4 5">RCC1871</strain>
    </source>
</reference>
<comment type="similarity">
    <text evidence="1">Belongs to the MDM20/NAA25 family.</text>
</comment>
<accession>A0AAX4PBY5</accession>
<dbReference type="InterPro" id="IPR011990">
    <property type="entry name" value="TPR-like_helical_dom_sf"/>
</dbReference>
<dbReference type="Proteomes" id="UP001472866">
    <property type="component" value="Chromosome 08"/>
</dbReference>
<organism evidence="4 5">
    <name type="scientific">Chloropicon roscoffensis</name>
    <dbReference type="NCBI Taxonomy" id="1461544"/>
    <lineage>
        <taxon>Eukaryota</taxon>
        <taxon>Viridiplantae</taxon>
        <taxon>Chlorophyta</taxon>
        <taxon>Chloropicophyceae</taxon>
        <taxon>Chloropicales</taxon>
        <taxon>Chloropicaceae</taxon>
        <taxon>Chloropicon</taxon>
    </lineage>
</organism>
<proteinExistence type="inferred from homology"/>
<feature type="compositionally biased region" description="Basic residues" evidence="3">
    <location>
        <begin position="972"/>
        <end position="982"/>
    </location>
</feature>